<evidence type="ECO:0000313" key="5">
    <source>
        <dbReference type="Proteomes" id="UP000189229"/>
    </source>
</evidence>
<accession>A0A1V3WIH9</accession>
<gene>
    <name evidence="3" type="ORF">BZL29_3264</name>
    <name evidence="2" type="ORF">BZL30_8212</name>
    <name evidence="1" type="ORF">NIIDMKKI_40150</name>
</gene>
<dbReference type="AlphaFoldDB" id="A0A1V3WIH9"/>
<dbReference type="SUPFAM" id="SSF53686">
    <property type="entry name" value="Tryptophan synthase beta subunit-like PLP-dependent enzymes"/>
    <property type="match status" value="1"/>
</dbReference>
<dbReference type="EMBL" id="AP023343">
    <property type="protein sequence ID" value="BCI88809.1"/>
    <property type="molecule type" value="Genomic_DNA"/>
</dbReference>
<evidence type="ECO:0000313" key="4">
    <source>
        <dbReference type="Proteomes" id="UP000188532"/>
    </source>
</evidence>
<keyword evidence="6" id="KW-1185">Reference proteome</keyword>
<protein>
    <submittedName>
        <fullName evidence="2">Pyridoxal-phosphate dependent enzyme family protein</fullName>
    </submittedName>
</protein>
<organism evidence="2 5">
    <name type="scientific">Mycobacterium kansasii</name>
    <dbReference type="NCBI Taxonomy" id="1768"/>
    <lineage>
        <taxon>Bacteria</taxon>
        <taxon>Bacillati</taxon>
        <taxon>Actinomycetota</taxon>
        <taxon>Actinomycetes</taxon>
        <taxon>Mycobacteriales</taxon>
        <taxon>Mycobacteriaceae</taxon>
        <taxon>Mycobacterium</taxon>
    </lineage>
</organism>
<dbReference type="Proteomes" id="UP000189229">
    <property type="component" value="Unassembled WGS sequence"/>
</dbReference>
<evidence type="ECO:0000313" key="6">
    <source>
        <dbReference type="Proteomes" id="UP000516380"/>
    </source>
</evidence>
<dbReference type="Gene3D" id="3.40.50.1100">
    <property type="match status" value="1"/>
</dbReference>
<dbReference type="EMBL" id="MVBM01000009">
    <property type="protein sequence ID" value="OOK66769.1"/>
    <property type="molecule type" value="Genomic_DNA"/>
</dbReference>
<dbReference type="Proteomes" id="UP000188532">
    <property type="component" value="Unassembled WGS sequence"/>
</dbReference>
<reference evidence="4 5" key="1">
    <citation type="submission" date="2017-02" db="EMBL/GenBank/DDBJ databases">
        <title>Complete genome sequences of Mycobacterium kansasii strains isolated from rhesus macaques.</title>
        <authorList>
            <person name="Panda A."/>
            <person name="Nagaraj S."/>
            <person name="Zhao X."/>
            <person name="Tettelin H."/>
            <person name="Detolla L.J."/>
        </authorList>
    </citation>
    <scope>NUCLEOTIDE SEQUENCE [LARGE SCALE GENOMIC DNA]</scope>
    <source>
        <strain evidence="3 4">11-3469</strain>
        <strain evidence="2 5">11-3813</strain>
    </source>
</reference>
<sequence>MSAELSQGPSSLPLLSAADIDSAAKRIAPVITPTPLQLSDRLSAITGATVYLKREDLQVVRSYKLRGPTTCWCN</sequence>
<evidence type="ECO:0000313" key="1">
    <source>
        <dbReference type="EMBL" id="BCI88809.1"/>
    </source>
</evidence>
<evidence type="ECO:0000313" key="2">
    <source>
        <dbReference type="EMBL" id="OOK66769.1"/>
    </source>
</evidence>
<evidence type="ECO:0000313" key="3">
    <source>
        <dbReference type="EMBL" id="OOK77105.1"/>
    </source>
</evidence>
<reference evidence="1 6" key="2">
    <citation type="submission" date="2020-07" db="EMBL/GenBank/DDBJ databases">
        <title>Mycobacterium kansasii (former subtype) with zoonotic potential isolated from diseased indoor pet cat, Japan.</title>
        <authorList>
            <person name="Fukano H."/>
            <person name="Terazono T."/>
            <person name="Hoshino Y."/>
        </authorList>
    </citation>
    <scope>NUCLEOTIDE SEQUENCE [LARGE SCALE GENOMIC DNA]</scope>
    <source>
        <strain evidence="1 6">Kuro-I</strain>
    </source>
</reference>
<dbReference type="InterPro" id="IPR036052">
    <property type="entry name" value="TrpB-like_PALP_sf"/>
</dbReference>
<dbReference type="GO" id="GO:1901605">
    <property type="term" value="P:alpha-amino acid metabolic process"/>
    <property type="evidence" value="ECO:0007669"/>
    <property type="project" value="UniProtKB-ARBA"/>
</dbReference>
<proteinExistence type="predicted"/>
<dbReference type="EMBL" id="MVBN01000003">
    <property type="protein sequence ID" value="OOK77105.1"/>
    <property type="molecule type" value="Genomic_DNA"/>
</dbReference>
<dbReference type="Proteomes" id="UP000516380">
    <property type="component" value="Chromosome"/>
</dbReference>
<name>A0A1V3WIH9_MYCKA</name>